<name>A0ABS8T8Q0_DATST</name>
<keyword evidence="2" id="KW-0732">Signal</keyword>
<feature type="region of interest" description="Disordered" evidence="1">
    <location>
        <begin position="88"/>
        <end position="107"/>
    </location>
</feature>
<organism evidence="3 4">
    <name type="scientific">Datura stramonium</name>
    <name type="common">Jimsonweed</name>
    <name type="synonym">Common thornapple</name>
    <dbReference type="NCBI Taxonomy" id="4076"/>
    <lineage>
        <taxon>Eukaryota</taxon>
        <taxon>Viridiplantae</taxon>
        <taxon>Streptophyta</taxon>
        <taxon>Embryophyta</taxon>
        <taxon>Tracheophyta</taxon>
        <taxon>Spermatophyta</taxon>
        <taxon>Magnoliopsida</taxon>
        <taxon>eudicotyledons</taxon>
        <taxon>Gunneridae</taxon>
        <taxon>Pentapetalae</taxon>
        <taxon>asterids</taxon>
        <taxon>lamiids</taxon>
        <taxon>Solanales</taxon>
        <taxon>Solanaceae</taxon>
        <taxon>Solanoideae</taxon>
        <taxon>Datureae</taxon>
        <taxon>Datura</taxon>
    </lineage>
</organism>
<evidence type="ECO:0000313" key="3">
    <source>
        <dbReference type="EMBL" id="MCD7467787.1"/>
    </source>
</evidence>
<dbReference type="PANTHER" id="PTHR36733:SF1">
    <property type="entry name" value="CELL WALL PROTEIN-RELATED"/>
    <property type="match status" value="1"/>
</dbReference>
<keyword evidence="4" id="KW-1185">Reference proteome</keyword>
<accession>A0ABS8T8Q0</accession>
<feature type="chain" id="PRO_5047213793" description="Cell wall protein" evidence="2">
    <location>
        <begin position="29"/>
        <end position="129"/>
    </location>
</feature>
<feature type="signal peptide" evidence="2">
    <location>
        <begin position="1"/>
        <end position="28"/>
    </location>
</feature>
<proteinExistence type="predicted"/>
<protein>
    <recommendedName>
        <fullName evidence="5">Cell wall protein</fullName>
    </recommendedName>
</protein>
<dbReference type="Proteomes" id="UP000823775">
    <property type="component" value="Unassembled WGS sequence"/>
</dbReference>
<dbReference type="PANTHER" id="PTHR36733">
    <property type="entry name" value="CELL WALL PROTEIN-RELATED"/>
    <property type="match status" value="1"/>
</dbReference>
<reference evidence="3 4" key="1">
    <citation type="journal article" date="2021" name="BMC Genomics">
        <title>Datura genome reveals duplications of psychoactive alkaloid biosynthetic genes and high mutation rate following tissue culture.</title>
        <authorList>
            <person name="Rajewski A."/>
            <person name="Carter-House D."/>
            <person name="Stajich J."/>
            <person name="Litt A."/>
        </authorList>
    </citation>
    <scope>NUCLEOTIDE SEQUENCE [LARGE SCALE GENOMIC DNA]</scope>
    <source>
        <strain evidence="3">AR-01</strain>
    </source>
</reference>
<dbReference type="EMBL" id="JACEIK010001268">
    <property type="protein sequence ID" value="MCD7467787.1"/>
    <property type="molecule type" value="Genomic_DNA"/>
</dbReference>
<sequence length="129" mass="13371">MANIIHSIFTLFFILNITSLSFSCYALAGRDIPNTNPKISDKKQPDSFIPYDGTVLIPGFGRVVVPPKGSHINPFTYNPITGTNTGTGLIIPNPGTGTGTGLNIPGGDDTLVPNPGVEVPTGGSIPAPP</sequence>
<evidence type="ECO:0000256" key="1">
    <source>
        <dbReference type="SAM" id="MobiDB-lite"/>
    </source>
</evidence>
<comment type="caution">
    <text evidence="3">The sequence shown here is derived from an EMBL/GenBank/DDBJ whole genome shotgun (WGS) entry which is preliminary data.</text>
</comment>
<dbReference type="InterPro" id="IPR034565">
    <property type="entry name" value="Put_cell_wall"/>
</dbReference>
<gene>
    <name evidence="3" type="ORF">HAX54_005406</name>
</gene>
<evidence type="ECO:0000313" key="4">
    <source>
        <dbReference type="Proteomes" id="UP000823775"/>
    </source>
</evidence>
<evidence type="ECO:0008006" key="5">
    <source>
        <dbReference type="Google" id="ProtNLM"/>
    </source>
</evidence>
<evidence type="ECO:0000256" key="2">
    <source>
        <dbReference type="SAM" id="SignalP"/>
    </source>
</evidence>